<keyword evidence="16" id="KW-1185">Reference proteome</keyword>
<evidence type="ECO:0000259" key="13">
    <source>
        <dbReference type="Pfam" id="PF00593"/>
    </source>
</evidence>
<dbReference type="PANTHER" id="PTHR32552:SF90">
    <property type="entry name" value="METAL-PSEUDOPALINE RECEPTOR CNTO"/>
    <property type="match status" value="1"/>
</dbReference>
<evidence type="ECO:0000256" key="2">
    <source>
        <dbReference type="ARBA" id="ARBA00009810"/>
    </source>
</evidence>
<sequence>MNQLHARLAPVAMALTLFPTAAVRAQQAEDTASPASVEVVGRRAGGDYLVQEASGAKSDLPLRELPQAVRIMSRQALDDLGAVRVDDVLDYVGGVSRQNNFGGMWDNIAIRGLAGDANNGIAMLQNGFAANRGFRAPRDTANLERVEFLKGTAAALYGASEPGGTVNFVTKSPQWRAARAAELYAGSHDYYRAALDATGPLGDKLAYRLNLAHEDRGSFRDHLGSRRTLVAPALAWRLAPGTRFDYRGEFLRHEGPFDRGVPFVNGALGAVPRERFLGEPGDGDVRVENHAHQLVLEHVLESGWQLRAGLGYLAADMRGYSTEPQPTLQPDERTLRRQRRYRDYRSHDTSAHAELGGSVNAGGVNHQLLFGVEASRLDADQRQLRASPSAARPYAIDIFAPVYGQPRPEPVPNTDTEDDQETRAFYVQDTVRLGERWRLVAAVRADRHDQELRNLRNGRTARQSPHANSPRAGLSFLASDTWTLFANAGRSFRPNTGADASGQAFSPEKGKALELGAKWQNTASTLGATVALYDIRKRNVLTADPLNPDFSIAAGEVRSRGLDADLSGQLTRAWRINASLSWIDAQVVADNTLQPGSRLLNIPRLNGSLMLLHESTLANGARVGIGGALTHSAKRLAETRTAAQARAGAPTFELPAYSLARLVAYWQLSPALRLSLDIDNLFDRSYYTSSVQRTWVAPGPARSASLGLQARF</sequence>
<evidence type="ECO:0000256" key="5">
    <source>
        <dbReference type="ARBA" id="ARBA00022692"/>
    </source>
</evidence>
<gene>
    <name evidence="15" type="ORF">ACFFJK_12685</name>
</gene>
<comment type="subcellular location">
    <subcellularLocation>
        <location evidence="1 10">Cell outer membrane</location>
        <topology evidence="1 10">Multi-pass membrane protein</topology>
    </subcellularLocation>
</comment>
<dbReference type="InterPro" id="IPR000531">
    <property type="entry name" value="Beta-barrel_TonB"/>
</dbReference>
<organism evidence="15 16">
    <name type="scientific">Massilia consociata</name>
    <dbReference type="NCBI Taxonomy" id="760117"/>
    <lineage>
        <taxon>Bacteria</taxon>
        <taxon>Pseudomonadati</taxon>
        <taxon>Pseudomonadota</taxon>
        <taxon>Betaproteobacteria</taxon>
        <taxon>Burkholderiales</taxon>
        <taxon>Oxalobacteraceae</taxon>
        <taxon>Telluria group</taxon>
        <taxon>Massilia</taxon>
    </lineage>
</organism>
<comment type="caution">
    <text evidence="15">The sequence shown here is derived from an EMBL/GenBank/DDBJ whole genome shotgun (WGS) entry which is preliminary data.</text>
</comment>
<dbReference type="InterPro" id="IPR039426">
    <property type="entry name" value="TonB-dep_rcpt-like"/>
</dbReference>
<keyword evidence="9 10" id="KW-0998">Cell outer membrane</keyword>
<dbReference type="Gene3D" id="2.40.170.20">
    <property type="entry name" value="TonB-dependent receptor, beta-barrel domain"/>
    <property type="match status" value="1"/>
</dbReference>
<evidence type="ECO:0000313" key="16">
    <source>
        <dbReference type="Proteomes" id="UP001589773"/>
    </source>
</evidence>
<name>A0ABV6FGX0_9BURK</name>
<dbReference type="SUPFAM" id="SSF56935">
    <property type="entry name" value="Porins"/>
    <property type="match status" value="1"/>
</dbReference>
<accession>A0ABV6FGX0</accession>
<feature type="chain" id="PRO_5045415866" evidence="12">
    <location>
        <begin position="22"/>
        <end position="712"/>
    </location>
</feature>
<evidence type="ECO:0000256" key="3">
    <source>
        <dbReference type="ARBA" id="ARBA00022448"/>
    </source>
</evidence>
<evidence type="ECO:0000313" key="15">
    <source>
        <dbReference type="EMBL" id="MFC0252746.1"/>
    </source>
</evidence>
<proteinExistence type="inferred from homology"/>
<evidence type="ECO:0000259" key="14">
    <source>
        <dbReference type="Pfam" id="PF07715"/>
    </source>
</evidence>
<keyword evidence="12" id="KW-0732">Signal</keyword>
<feature type="domain" description="TonB-dependent receptor plug" evidence="14">
    <location>
        <begin position="62"/>
        <end position="165"/>
    </location>
</feature>
<keyword evidence="6 11" id="KW-0798">TonB box</keyword>
<dbReference type="PANTHER" id="PTHR32552">
    <property type="entry name" value="FERRICHROME IRON RECEPTOR-RELATED"/>
    <property type="match status" value="1"/>
</dbReference>
<dbReference type="Gene3D" id="2.170.130.10">
    <property type="entry name" value="TonB-dependent receptor, plug domain"/>
    <property type="match status" value="1"/>
</dbReference>
<keyword evidence="5 10" id="KW-0812">Transmembrane</keyword>
<dbReference type="Pfam" id="PF07715">
    <property type="entry name" value="Plug"/>
    <property type="match status" value="1"/>
</dbReference>
<evidence type="ECO:0000256" key="1">
    <source>
        <dbReference type="ARBA" id="ARBA00004571"/>
    </source>
</evidence>
<evidence type="ECO:0000256" key="4">
    <source>
        <dbReference type="ARBA" id="ARBA00022452"/>
    </source>
</evidence>
<dbReference type="Pfam" id="PF00593">
    <property type="entry name" value="TonB_dep_Rec_b-barrel"/>
    <property type="match status" value="1"/>
</dbReference>
<evidence type="ECO:0000256" key="10">
    <source>
        <dbReference type="PROSITE-ProRule" id="PRU01360"/>
    </source>
</evidence>
<protein>
    <submittedName>
        <fullName evidence="15">TonB-dependent siderophore receptor</fullName>
    </submittedName>
</protein>
<comment type="similarity">
    <text evidence="2 10 11">Belongs to the TonB-dependent receptor family.</text>
</comment>
<dbReference type="EMBL" id="JBHLWP010000011">
    <property type="protein sequence ID" value="MFC0252746.1"/>
    <property type="molecule type" value="Genomic_DNA"/>
</dbReference>
<dbReference type="Proteomes" id="UP001589773">
    <property type="component" value="Unassembled WGS sequence"/>
</dbReference>
<dbReference type="InterPro" id="IPR010105">
    <property type="entry name" value="TonB_sidphr_rcpt"/>
</dbReference>
<evidence type="ECO:0000256" key="8">
    <source>
        <dbReference type="ARBA" id="ARBA00023170"/>
    </source>
</evidence>
<keyword evidence="8 15" id="KW-0675">Receptor</keyword>
<keyword evidence="7 10" id="KW-0472">Membrane</keyword>
<evidence type="ECO:0000256" key="12">
    <source>
        <dbReference type="SAM" id="SignalP"/>
    </source>
</evidence>
<evidence type="ECO:0000256" key="11">
    <source>
        <dbReference type="RuleBase" id="RU003357"/>
    </source>
</evidence>
<dbReference type="NCBIfam" id="TIGR01783">
    <property type="entry name" value="TonB-siderophor"/>
    <property type="match status" value="1"/>
</dbReference>
<dbReference type="InterPro" id="IPR037066">
    <property type="entry name" value="Plug_dom_sf"/>
</dbReference>
<feature type="domain" description="TonB-dependent receptor-like beta-barrel" evidence="13">
    <location>
        <begin position="236"/>
        <end position="681"/>
    </location>
</feature>
<keyword evidence="3 10" id="KW-0813">Transport</keyword>
<dbReference type="InterPro" id="IPR012910">
    <property type="entry name" value="Plug_dom"/>
</dbReference>
<dbReference type="CDD" id="cd01347">
    <property type="entry name" value="ligand_gated_channel"/>
    <property type="match status" value="1"/>
</dbReference>
<reference evidence="15 16" key="1">
    <citation type="submission" date="2024-09" db="EMBL/GenBank/DDBJ databases">
        <authorList>
            <person name="Sun Q."/>
            <person name="Mori K."/>
        </authorList>
    </citation>
    <scope>NUCLEOTIDE SEQUENCE [LARGE SCALE GENOMIC DNA]</scope>
    <source>
        <strain evidence="15 16">CCM 7792</strain>
    </source>
</reference>
<evidence type="ECO:0000256" key="6">
    <source>
        <dbReference type="ARBA" id="ARBA00023077"/>
    </source>
</evidence>
<keyword evidence="4 10" id="KW-1134">Transmembrane beta strand</keyword>
<feature type="signal peptide" evidence="12">
    <location>
        <begin position="1"/>
        <end position="21"/>
    </location>
</feature>
<dbReference type="PROSITE" id="PS52016">
    <property type="entry name" value="TONB_DEPENDENT_REC_3"/>
    <property type="match status" value="1"/>
</dbReference>
<evidence type="ECO:0000256" key="9">
    <source>
        <dbReference type="ARBA" id="ARBA00023237"/>
    </source>
</evidence>
<dbReference type="RefSeq" id="WP_379679565.1">
    <property type="nucleotide sequence ID" value="NZ_JBHLWP010000011.1"/>
</dbReference>
<dbReference type="InterPro" id="IPR036942">
    <property type="entry name" value="Beta-barrel_TonB_sf"/>
</dbReference>
<evidence type="ECO:0000256" key="7">
    <source>
        <dbReference type="ARBA" id="ARBA00023136"/>
    </source>
</evidence>